<protein>
    <submittedName>
        <fullName evidence="1">Uncharacterized protein</fullName>
    </submittedName>
</protein>
<sequence length="62" mass="7285">MWLCYFVVVISVYNYPHICDEPFIYRDCRFEQLPLAALSAKDNDGIVNMSFDHMPVVSSFNY</sequence>
<evidence type="ECO:0000313" key="1">
    <source>
        <dbReference type="EMBL" id="EJZ07832.1"/>
    </source>
</evidence>
<name>K0UKX8_MYCVA</name>
<comment type="caution">
    <text evidence="1">The sequence shown here is derived from an EMBL/GenBank/DDBJ whole genome shotgun (WGS) entry which is preliminary data.</text>
</comment>
<organism evidence="1 2">
    <name type="scientific">Mycolicibacterium vaccae ATCC 25954</name>
    <dbReference type="NCBI Taxonomy" id="1194972"/>
    <lineage>
        <taxon>Bacteria</taxon>
        <taxon>Bacillati</taxon>
        <taxon>Actinomycetota</taxon>
        <taxon>Actinomycetes</taxon>
        <taxon>Mycobacteriales</taxon>
        <taxon>Mycobacteriaceae</taxon>
        <taxon>Mycolicibacterium</taxon>
    </lineage>
</organism>
<dbReference type="Proteomes" id="UP000006072">
    <property type="component" value="Unassembled WGS sequence"/>
</dbReference>
<keyword evidence="2" id="KW-1185">Reference proteome</keyword>
<dbReference type="EMBL" id="ALQA01000038">
    <property type="protein sequence ID" value="EJZ07832.1"/>
    <property type="molecule type" value="Genomic_DNA"/>
</dbReference>
<gene>
    <name evidence="1" type="ORF">MVAC_17333</name>
</gene>
<proteinExistence type="predicted"/>
<evidence type="ECO:0000313" key="2">
    <source>
        <dbReference type="Proteomes" id="UP000006072"/>
    </source>
</evidence>
<dbReference type="AlphaFoldDB" id="K0UKX8"/>
<dbReference type="HOGENOM" id="CLU_2899440_0_0_11"/>
<reference evidence="1 2" key="1">
    <citation type="journal article" date="2012" name="J. Bacteriol.">
        <title>Complete Genome Sequence of Mycobacterium vaccae Type Strain ATCC 25954.</title>
        <authorList>
            <person name="Ho Y.S."/>
            <person name="Adroub S.A."/>
            <person name="Abadi M."/>
            <person name="Al Alwan B."/>
            <person name="Alkhateeb R."/>
            <person name="Gao G."/>
            <person name="Ragab A."/>
            <person name="Ali S."/>
            <person name="van Soolingen D."/>
            <person name="Bitter W."/>
            <person name="Pain A."/>
            <person name="Abdallah A.M."/>
        </authorList>
    </citation>
    <scope>NUCLEOTIDE SEQUENCE [LARGE SCALE GENOMIC DNA]</scope>
    <source>
        <strain evidence="1 2">ATCC 25954</strain>
    </source>
</reference>
<accession>K0UKX8</accession>